<reference evidence="2" key="1">
    <citation type="submission" date="2019-08" db="EMBL/GenBank/DDBJ databases">
        <authorList>
            <person name="Kucharzyk K."/>
            <person name="Murdoch R.W."/>
            <person name="Higgins S."/>
            <person name="Loffler F."/>
        </authorList>
    </citation>
    <scope>NUCLEOTIDE SEQUENCE</scope>
</reference>
<protein>
    <submittedName>
        <fullName evidence="2">Uncharacterized protein</fullName>
    </submittedName>
</protein>
<sequence>MIKGKDLFSIGRFAGILRRAQKNRKGRWRGWIALWTREKTPGGFCRNFIFEKRECRSGADEAEGGAVGHSAGAGGLNCGGPGLKK</sequence>
<feature type="region of interest" description="Disordered" evidence="1">
    <location>
        <begin position="61"/>
        <end position="85"/>
    </location>
</feature>
<accession>A0A644Y1G4</accession>
<name>A0A644Y1G4_9ZZZZ</name>
<comment type="caution">
    <text evidence="2">The sequence shown here is derived from an EMBL/GenBank/DDBJ whole genome shotgun (WGS) entry which is preliminary data.</text>
</comment>
<proteinExistence type="predicted"/>
<gene>
    <name evidence="2" type="ORF">SDC9_68640</name>
</gene>
<organism evidence="2">
    <name type="scientific">bioreactor metagenome</name>
    <dbReference type="NCBI Taxonomy" id="1076179"/>
    <lineage>
        <taxon>unclassified sequences</taxon>
        <taxon>metagenomes</taxon>
        <taxon>ecological metagenomes</taxon>
    </lineage>
</organism>
<feature type="compositionally biased region" description="Gly residues" evidence="1">
    <location>
        <begin position="65"/>
        <end position="85"/>
    </location>
</feature>
<evidence type="ECO:0000256" key="1">
    <source>
        <dbReference type="SAM" id="MobiDB-lite"/>
    </source>
</evidence>
<evidence type="ECO:0000313" key="2">
    <source>
        <dbReference type="EMBL" id="MPM22189.1"/>
    </source>
</evidence>
<dbReference type="EMBL" id="VSSQ01003755">
    <property type="protein sequence ID" value="MPM22189.1"/>
    <property type="molecule type" value="Genomic_DNA"/>
</dbReference>
<dbReference type="AlphaFoldDB" id="A0A644Y1G4"/>